<keyword evidence="3 7" id="KW-0378">Hydrolase</keyword>
<evidence type="ECO:0000256" key="6">
    <source>
        <dbReference type="ARBA" id="ARBA00023180"/>
    </source>
</evidence>
<evidence type="ECO:0000256" key="1">
    <source>
        <dbReference type="ARBA" id="ARBA00007835"/>
    </source>
</evidence>
<evidence type="ECO:0000256" key="3">
    <source>
        <dbReference type="ARBA" id="ARBA00022801"/>
    </source>
</evidence>
<dbReference type="GO" id="GO:0009395">
    <property type="term" value="P:phospholipid catabolic process"/>
    <property type="evidence" value="ECO:0007669"/>
    <property type="project" value="TreeGrafter"/>
</dbReference>
<evidence type="ECO:0000256" key="5">
    <source>
        <dbReference type="ARBA" id="ARBA00023098"/>
    </source>
</evidence>
<dbReference type="PANTHER" id="PTHR12370">
    <property type="entry name" value="PHOSPHOLIPASE B-RELATED"/>
    <property type="match status" value="1"/>
</dbReference>
<keyword evidence="6" id="KW-0325">Glycoprotein</keyword>
<keyword evidence="8" id="KW-1133">Transmembrane helix</keyword>
<protein>
    <recommendedName>
        <fullName evidence="7">Phospholipase B-like</fullName>
        <ecNumber evidence="7">3.1.1.-</ecNumber>
    </recommendedName>
</protein>
<evidence type="ECO:0000313" key="12">
    <source>
        <dbReference type="RefSeq" id="XP_025421435.1"/>
    </source>
</evidence>
<keyword evidence="2" id="KW-0732">Signal</keyword>
<evidence type="ECO:0000256" key="4">
    <source>
        <dbReference type="ARBA" id="ARBA00022963"/>
    </source>
</evidence>
<evidence type="ECO:0000313" key="11">
    <source>
        <dbReference type="RefSeq" id="XP_025421434.1"/>
    </source>
</evidence>
<evidence type="ECO:0000313" key="9">
    <source>
        <dbReference type="Proteomes" id="UP000694846"/>
    </source>
</evidence>
<evidence type="ECO:0000256" key="7">
    <source>
        <dbReference type="RuleBase" id="RU364138"/>
    </source>
</evidence>
<dbReference type="Proteomes" id="UP000694846">
    <property type="component" value="Unplaced"/>
</dbReference>
<dbReference type="Gene3D" id="3.60.60.30">
    <property type="match status" value="1"/>
</dbReference>
<dbReference type="GeneID" id="112691403"/>
<comment type="function">
    <text evidence="7">Putative phospholipase.</text>
</comment>
<reference evidence="10 11" key="1">
    <citation type="submission" date="2025-04" db="UniProtKB">
        <authorList>
            <consortium name="RefSeq"/>
        </authorList>
    </citation>
    <scope>IDENTIFICATION</scope>
    <source>
        <tissue evidence="10 11">Whole body</tissue>
    </source>
</reference>
<evidence type="ECO:0000256" key="2">
    <source>
        <dbReference type="ARBA" id="ARBA00022729"/>
    </source>
</evidence>
<dbReference type="RefSeq" id="XP_025421435.1">
    <property type="nucleotide sequence ID" value="XM_025565650.1"/>
</dbReference>
<organism evidence="9 11">
    <name type="scientific">Sipha flava</name>
    <name type="common">yellow sugarcane aphid</name>
    <dbReference type="NCBI Taxonomy" id="143950"/>
    <lineage>
        <taxon>Eukaryota</taxon>
        <taxon>Metazoa</taxon>
        <taxon>Ecdysozoa</taxon>
        <taxon>Arthropoda</taxon>
        <taxon>Hexapoda</taxon>
        <taxon>Insecta</taxon>
        <taxon>Pterygota</taxon>
        <taxon>Neoptera</taxon>
        <taxon>Paraneoptera</taxon>
        <taxon>Hemiptera</taxon>
        <taxon>Sternorrhyncha</taxon>
        <taxon>Aphidomorpha</taxon>
        <taxon>Aphidoidea</taxon>
        <taxon>Aphididae</taxon>
        <taxon>Sipha</taxon>
    </lineage>
</organism>
<dbReference type="RefSeq" id="XP_025421434.1">
    <property type="nucleotide sequence ID" value="XM_025565649.1"/>
</dbReference>
<name>A0A8B8GDX8_9HEMI</name>
<comment type="similarity">
    <text evidence="1 7">Belongs to the phospholipase B-like family.</text>
</comment>
<gene>
    <name evidence="10 11 12" type="primary">LOC112691403</name>
</gene>
<evidence type="ECO:0000313" key="10">
    <source>
        <dbReference type="RefSeq" id="XP_025421433.1"/>
    </source>
</evidence>
<dbReference type="GO" id="GO:0005576">
    <property type="term" value="C:extracellular region"/>
    <property type="evidence" value="ECO:0007669"/>
    <property type="project" value="TreeGrafter"/>
</dbReference>
<keyword evidence="4 7" id="KW-0442">Lipid degradation</keyword>
<dbReference type="InterPro" id="IPR007000">
    <property type="entry name" value="PLipase_B-like"/>
</dbReference>
<dbReference type="GO" id="GO:0004620">
    <property type="term" value="F:phospholipase activity"/>
    <property type="evidence" value="ECO:0007669"/>
    <property type="project" value="InterPro"/>
</dbReference>
<keyword evidence="8" id="KW-0812">Transmembrane</keyword>
<proteinExistence type="inferred from homology"/>
<accession>A0A8B8GDX8</accession>
<dbReference type="AlphaFoldDB" id="A0A8B8GDX8"/>
<keyword evidence="8" id="KW-0472">Membrane</keyword>
<sequence length="605" mass="69244">MLKVVGASWAQTQLSWCLIITITFLGLLAFYFGGTSRNEYDGKYAATAFWNKEFGLRIDFCGQNNDPLIVRKGVARAYYRPDLTRNGWAVLEVETQAEYPDHIQAKAAGYLEGSLTWQMIYWHWKNTVENTCDGRTKFCDRVRKYLEDNSIEIKRKAKRHDETDPFWHQVNMFYTQLKALEDGWRFGVKRSMQDIDIPSIDFLWMNIMPDLKDFEQKWNASNNFNPDKPSLSTTFVKIVNTTPIDFVLAQSTSGYYESMLRIQKRYNFGFHETASADSALVHGKIIEFSSYPGSVYSQDDFYKITKAASKIETTVVGTEIQNNNRQLWEKIMKTDQVLLGARVMAANRLASTSKKWYEMFSKSNSGTGNKQWLIINVNSTSIEFGVIEQMPGIVSYDELSNTLLSTGYWVSSSYPSLEQTVYISSNGVFKMSDGDNRPDHPVANVLHAGQQNVTNLNSLIELMRGTELSMIGRSDLLGIKTNTMFRRFSNRLFVEQLTATNRQISAEGTTQLKDDLMTIIMNKLQTSDESDEKLDIDKSFTGILDLKITSAYMNSFIVASGPPFTMDPTVVEPFCWSESPIRHLPHFGHPDKWNFNLESIVWVWN</sequence>
<keyword evidence="9" id="KW-1185">Reference proteome</keyword>
<feature type="transmembrane region" description="Helical" evidence="8">
    <location>
        <begin position="13"/>
        <end position="33"/>
    </location>
</feature>
<evidence type="ECO:0000256" key="8">
    <source>
        <dbReference type="SAM" id="Phobius"/>
    </source>
</evidence>
<dbReference type="OrthoDB" id="419508at2759"/>
<dbReference type="RefSeq" id="XP_025421433.1">
    <property type="nucleotide sequence ID" value="XM_025565648.1"/>
</dbReference>
<keyword evidence="5 7" id="KW-0443">Lipid metabolism</keyword>
<dbReference type="PANTHER" id="PTHR12370:SF3">
    <property type="entry name" value="PHOSPHOLIPASE B-LIKE 2-RELATED"/>
    <property type="match status" value="1"/>
</dbReference>
<dbReference type="EC" id="3.1.1.-" evidence="7"/>
<dbReference type="Pfam" id="PF04916">
    <property type="entry name" value="Phospholip_B"/>
    <property type="match status" value="1"/>
</dbReference>